<reference evidence="2" key="1">
    <citation type="submission" date="2017-02" db="EMBL/GenBank/DDBJ databases">
        <title>Delving into the versatile metabolic prowess of the omnipresent phylum Bacteroidetes.</title>
        <authorList>
            <person name="Nobu M.K."/>
            <person name="Mei R."/>
            <person name="Narihiro T."/>
            <person name="Kuroda K."/>
            <person name="Liu W.-T."/>
        </authorList>
    </citation>
    <scope>NUCLEOTIDE SEQUENCE</scope>
    <source>
        <strain evidence="2">ADurb.Bin276</strain>
    </source>
</reference>
<name>A0A1V5SV33_9BACT</name>
<sequence length="29" mass="3290">MSTAEAVVAIAFIVMVFLAPIIRDWVNRR</sequence>
<dbReference type="EMBL" id="MWBQ01000079">
    <property type="protein sequence ID" value="OQA58103.1"/>
    <property type="molecule type" value="Genomic_DNA"/>
</dbReference>
<protein>
    <submittedName>
        <fullName evidence="2">Uncharacterized protein</fullName>
    </submittedName>
</protein>
<keyword evidence="1" id="KW-0812">Transmembrane</keyword>
<evidence type="ECO:0000256" key="1">
    <source>
        <dbReference type="SAM" id="Phobius"/>
    </source>
</evidence>
<organism evidence="2">
    <name type="scientific">Candidatus Atribacter allofermentans</name>
    <dbReference type="NCBI Taxonomy" id="1852833"/>
    <lineage>
        <taxon>Bacteria</taxon>
        <taxon>Pseudomonadati</taxon>
        <taxon>Atribacterota</taxon>
        <taxon>Atribacteria</taxon>
        <taxon>Atribacterales</taxon>
        <taxon>Atribacteraceae</taxon>
        <taxon>Atribacter</taxon>
    </lineage>
</organism>
<dbReference type="AlphaFoldDB" id="A0A1V5SV33"/>
<feature type="transmembrane region" description="Helical" evidence="1">
    <location>
        <begin position="6"/>
        <end position="26"/>
    </location>
</feature>
<keyword evidence="1" id="KW-0472">Membrane</keyword>
<proteinExistence type="predicted"/>
<dbReference type="Proteomes" id="UP000485569">
    <property type="component" value="Unassembled WGS sequence"/>
</dbReference>
<evidence type="ECO:0000313" key="2">
    <source>
        <dbReference type="EMBL" id="OQA58103.1"/>
    </source>
</evidence>
<accession>A0A1V5SV33</accession>
<gene>
    <name evidence="2" type="ORF">BWY41_01111</name>
</gene>
<comment type="caution">
    <text evidence="2">The sequence shown here is derived from an EMBL/GenBank/DDBJ whole genome shotgun (WGS) entry which is preliminary data.</text>
</comment>
<keyword evidence="1" id="KW-1133">Transmembrane helix</keyword>